<reference evidence="1 2" key="1">
    <citation type="journal article" date="2021" name="Front. Genet.">
        <title>Chromosome-Level Genome Assembly Reveals Significant Gene Expansion in the Toll and IMD Signaling Pathways of Dendrolimus kikuchii.</title>
        <authorList>
            <person name="Zhou J."/>
            <person name="Wu P."/>
            <person name="Xiong Z."/>
            <person name="Liu N."/>
            <person name="Zhao N."/>
            <person name="Ji M."/>
            <person name="Qiu Y."/>
            <person name="Yang B."/>
        </authorList>
    </citation>
    <scope>NUCLEOTIDE SEQUENCE [LARGE SCALE GENOMIC DNA]</scope>
    <source>
        <strain evidence="1">Ann1</strain>
    </source>
</reference>
<keyword evidence="2" id="KW-1185">Reference proteome</keyword>
<accession>A0ACC1CWP9</accession>
<dbReference type="Proteomes" id="UP000824533">
    <property type="component" value="Linkage Group LG14"/>
</dbReference>
<evidence type="ECO:0000313" key="2">
    <source>
        <dbReference type="Proteomes" id="UP000824533"/>
    </source>
</evidence>
<comment type="caution">
    <text evidence="1">The sequence shown here is derived from an EMBL/GenBank/DDBJ whole genome shotgun (WGS) entry which is preliminary data.</text>
</comment>
<proteinExistence type="predicted"/>
<gene>
    <name evidence="1" type="ORF">K1T71_008305</name>
</gene>
<name>A0ACC1CWP9_9NEOP</name>
<protein>
    <submittedName>
        <fullName evidence="1">Uncharacterized protein</fullName>
    </submittedName>
</protein>
<evidence type="ECO:0000313" key="1">
    <source>
        <dbReference type="EMBL" id="KAJ0176131.1"/>
    </source>
</evidence>
<organism evidence="1 2">
    <name type="scientific">Dendrolimus kikuchii</name>
    <dbReference type="NCBI Taxonomy" id="765133"/>
    <lineage>
        <taxon>Eukaryota</taxon>
        <taxon>Metazoa</taxon>
        <taxon>Ecdysozoa</taxon>
        <taxon>Arthropoda</taxon>
        <taxon>Hexapoda</taxon>
        <taxon>Insecta</taxon>
        <taxon>Pterygota</taxon>
        <taxon>Neoptera</taxon>
        <taxon>Endopterygota</taxon>
        <taxon>Lepidoptera</taxon>
        <taxon>Glossata</taxon>
        <taxon>Ditrysia</taxon>
        <taxon>Bombycoidea</taxon>
        <taxon>Lasiocampidae</taxon>
        <taxon>Dendrolimus</taxon>
    </lineage>
</organism>
<dbReference type="EMBL" id="CM034400">
    <property type="protein sequence ID" value="KAJ0176131.1"/>
    <property type="molecule type" value="Genomic_DNA"/>
</dbReference>
<sequence>MHIKPQCDGCYKPVYKRLALIQATDEYECYAERYVKCFWSLCDYQKSTDNFTHNHSDQVITNQPRKQELSYNDHKISVINSVLITN</sequence>